<feature type="DNA-binding region" description="H-T-H motif" evidence="2">
    <location>
        <begin position="34"/>
        <end position="53"/>
    </location>
</feature>
<keyword evidence="5" id="KW-1185">Reference proteome</keyword>
<dbReference type="GO" id="GO:0003677">
    <property type="term" value="F:DNA binding"/>
    <property type="evidence" value="ECO:0007669"/>
    <property type="project" value="UniProtKB-UniRule"/>
</dbReference>
<proteinExistence type="predicted"/>
<dbReference type="OrthoDB" id="9812484at2"/>
<dbReference type="SUPFAM" id="SSF48498">
    <property type="entry name" value="Tetracyclin repressor-like, C-terminal domain"/>
    <property type="match status" value="1"/>
</dbReference>
<dbReference type="PRINTS" id="PR00455">
    <property type="entry name" value="HTHTETR"/>
</dbReference>
<reference evidence="4 5" key="1">
    <citation type="submission" date="2016-10" db="EMBL/GenBank/DDBJ databases">
        <authorList>
            <person name="de Groot N.N."/>
        </authorList>
    </citation>
    <scope>NUCLEOTIDE SEQUENCE [LARGE SCALE GENOMIC DNA]</scope>
    <source>
        <strain evidence="4 5">DSM 18978</strain>
    </source>
</reference>
<dbReference type="AlphaFoldDB" id="A0A1G5J2U8"/>
<organism evidence="4 5">
    <name type="scientific">Alkaliphilus peptidifermentans DSM 18978</name>
    <dbReference type="NCBI Taxonomy" id="1120976"/>
    <lineage>
        <taxon>Bacteria</taxon>
        <taxon>Bacillati</taxon>
        <taxon>Bacillota</taxon>
        <taxon>Clostridia</taxon>
        <taxon>Peptostreptococcales</taxon>
        <taxon>Natronincolaceae</taxon>
        <taxon>Alkaliphilus</taxon>
    </lineage>
</organism>
<dbReference type="SUPFAM" id="SSF46689">
    <property type="entry name" value="Homeodomain-like"/>
    <property type="match status" value="1"/>
</dbReference>
<accession>A0A1G5J2U8</accession>
<dbReference type="PROSITE" id="PS50977">
    <property type="entry name" value="HTH_TETR_2"/>
    <property type="match status" value="1"/>
</dbReference>
<evidence type="ECO:0000259" key="3">
    <source>
        <dbReference type="PROSITE" id="PS50977"/>
    </source>
</evidence>
<evidence type="ECO:0000256" key="2">
    <source>
        <dbReference type="PROSITE-ProRule" id="PRU00335"/>
    </source>
</evidence>
<dbReference type="PANTHER" id="PTHR43479">
    <property type="entry name" value="ACREF/ENVCD OPERON REPRESSOR-RELATED"/>
    <property type="match status" value="1"/>
</dbReference>
<dbReference type="Proteomes" id="UP000198636">
    <property type="component" value="Unassembled WGS sequence"/>
</dbReference>
<feature type="domain" description="HTH tetR-type" evidence="3">
    <location>
        <begin position="11"/>
        <end position="71"/>
    </location>
</feature>
<dbReference type="InterPro" id="IPR036271">
    <property type="entry name" value="Tet_transcr_reg_TetR-rel_C_sf"/>
</dbReference>
<dbReference type="InterPro" id="IPR001647">
    <property type="entry name" value="HTH_TetR"/>
</dbReference>
<sequence length="207" mass="23653">MPKNTFFNLPEEKKDRIIEIAIDEFSEHDYHKASISRIVKKAEIAKGSFYQYFEDKKDLYKYILLTAGEKKFSYLTHLVSSVTTMDTFQILRELYSGGVIFAKENPKLAIIGNNFVKNNDANFKEEMLGESTQKSNAFLGSILAKGIAAGEIDPEIDVEFVSYILTTLSMSIGEYFIKEMQTNDYNDMINLSDKMIYIIENGIAKKN</sequence>
<dbReference type="InterPro" id="IPR009057">
    <property type="entry name" value="Homeodomain-like_sf"/>
</dbReference>
<evidence type="ECO:0000256" key="1">
    <source>
        <dbReference type="ARBA" id="ARBA00023125"/>
    </source>
</evidence>
<gene>
    <name evidence="4" type="ORF">SAMN03080606_02614</name>
</gene>
<dbReference type="RefSeq" id="WP_091544166.1">
    <property type="nucleotide sequence ID" value="NZ_FMUS01000017.1"/>
</dbReference>
<dbReference type="InterPro" id="IPR050624">
    <property type="entry name" value="HTH-type_Tx_Regulator"/>
</dbReference>
<name>A0A1G5J2U8_9FIRM</name>
<evidence type="ECO:0000313" key="5">
    <source>
        <dbReference type="Proteomes" id="UP000198636"/>
    </source>
</evidence>
<dbReference type="PANTHER" id="PTHR43479:SF11">
    <property type="entry name" value="ACREF_ENVCD OPERON REPRESSOR-RELATED"/>
    <property type="match status" value="1"/>
</dbReference>
<dbReference type="STRING" id="1120976.SAMN03080606_02614"/>
<evidence type="ECO:0000313" key="4">
    <source>
        <dbReference type="EMBL" id="SCY82159.1"/>
    </source>
</evidence>
<dbReference type="Gene3D" id="1.10.357.10">
    <property type="entry name" value="Tetracycline Repressor, domain 2"/>
    <property type="match status" value="1"/>
</dbReference>
<keyword evidence="1 2" id="KW-0238">DNA-binding</keyword>
<protein>
    <submittedName>
        <fullName evidence="4">Transcriptional regulator, TetR family</fullName>
    </submittedName>
</protein>
<dbReference type="EMBL" id="FMUS01000017">
    <property type="protein sequence ID" value="SCY82159.1"/>
    <property type="molecule type" value="Genomic_DNA"/>
</dbReference>
<dbReference type="Pfam" id="PF00440">
    <property type="entry name" value="TetR_N"/>
    <property type="match status" value="1"/>
</dbReference>